<dbReference type="RefSeq" id="WP_106255083.1">
    <property type="nucleotide sequence ID" value="NZ_CAWNSW010000080.1"/>
</dbReference>
<dbReference type="AlphaFoldDB" id="A0A2T1ELT9"/>
<reference evidence="4" key="1">
    <citation type="submission" date="2018-02" db="EMBL/GenBank/DDBJ databases">
        <authorList>
            <person name="Moore K."/>
            <person name="Momper L."/>
        </authorList>
    </citation>
    <scope>NUCLEOTIDE SEQUENCE [LARGE SCALE GENOMIC DNA]</scope>
    <source>
        <strain evidence="4">ULC18</strain>
    </source>
</reference>
<dbReference type="InterPro" id="IPR018891">
    <property type="entry name" value="AIPR_C"/>
</dbReference>
<feature type="domain" description="Abortive infection phage resistance protein N-terminal" evidence="2">
    <location>
        <begin position="40"/>
        <end position="184"/>
    </location>
</feature>
<dbReference type="EMBL" id="PVWK01000017">
    <property type="protein sequence ID" value="PSB33720.1"/>
    <property type="molecule type" value="Genomic_DNA"/>
</dbReference>
<accession>A0A2T1ELT9</accession>
<evidence type="ECO:0000259" key="2">
    <source>
        <dbReference type="Pfam" id="PF22879"/>
    </source>
</evidence>
<comment type="caution">
    <text evidence="3">The sequence shown here is derived from an EMBL/GenBank/DDBJ whole genome shotgun (WGS) entry which is preliminary data.</text>
</comment>
<name>A0A2T1ELT9_9CYAN</name>
<reference evidence="3 4" key="2">
    <citation type="submission" date="2018-03" db="EMBL/GenBank/DDBJ databases">
        <title>The ancient ancestry and fast evolution of plastids.</title>
        <authorList>
            <person name="Moore K.R."/>
            <person name="Magnabosco C."/>
            <person name="Momper L."/>
            <person name="Gold D.A."/>
            <person name="Bosak T."/>
            <person name="Fournier G.P."/>
        </authorList>
    </citation>
    <scope>NUCLEOTIDE SEQUENCE [LARGE SCALE GENOMIC DNA]</scope>
    <source>
        <strain evidence="3 4">ULC18</strain>
    </source>
</reference>
<dbReference type="Proteomes" id="UP000239576">
    <property type="component" value="Unassembled WGS sequence"/>
</dbReference>
<dbReference type="Pfam" id="PF10592">
    <property type="entry name" value="AIPR"/>
    <property type="match status" value="1"/>
</dbReference>
<proteinExistence type="predicted"/>
<keyword evidence="4" id="KW-1185">Reference proteome</keyword>
<evidence type="ECO:0000313" key="3">
    <source>
        <dbReference type="EMBL" id="PSB33720.1"/>
    </source>
</evidence>
<evidence type="ECO:0000313" key="4">
    <source>
        <dbReference type="Proteomes" id="UP000239576"/>
    </source>
</evidence>
<gene>
    <name evidence="3" type="ORF">C7B82_04360</name>
</gene>
<evidence type="ECO:0000259" key="1">
    <source>
        <dbReference type="Pfam" id="PF10592"/>
    </source>
</evidence>
<dbReference type="InterPro" id="IPR055101">
    <property type="entry name" value="AIPR_N"/>
</dbReference>
<feature type="domain" description="Abortive phage infection protein C-terminal" evidence="1">
    <location>
        <begin position="243"/>
        <end position="556"/>
    </location>
</feature>
<protein>
    <submittedName>
        <fullName evidence="3">Abortive phage infection protein</fullName>
    </submittedName>
</protein>
<organism evidence="3 4">
    <name type="scientific">Stenomitos frigidus ULC18</name>
    <dbReference type="NCBI Taxonomy" id="2107698"/>
    <lineage>
        <taxon>Bacteria</taxon>
        <taxon>Bacillati</taxon>
        <taxon>Cyanobacteriota</taxon>
        <taxon>Cyanophyceae</taxon>
        <taxon>Leptolyngbyales</taxon>
        <taxon>Leptolyngbyaceae</taxon>
        <taxon>Stenomitos</taxon>
    </lineage>
</organism>
<sequence>MNNDELELTQFAENLRQEVIMAAEAGGDHDEGNSFREDAFTQLIIGYLTEAGELEDGHVCHYVARGMKINGYSLHEDDECLNLFTSIYTQQIPPATVRKDEVTSALKRLIKFVEQAFKGLYQSLEEASCAFDMANLVFSLKGKLNRIRLFVFTDGLTTKQVWQETVQGDITFSSHIWDIRRLYQCVTSGQRREAIEIDFQERYGATIPCLVSPATQADYEACLAIVPGDILYKLYDEYGSRLLERNVRSFLQAKGKVNKGIRSTLSEQPQRFLAYNNGISATAEAIRFVDLPGGKAITWIRDLQIVNGGQTTASIFQAARKDKADLAEVHVQAKITIVDREQLDEIVPLISRYANSQNKVSDADFSANDPFHIQVEERSRTIWAPAVDGSQKQTRWFYERARGQYLDAKNRLTPAKQKDFAVLHPTAQKFTKTDLAKYEHTWNQLPHLVSRGAQKNFNDFTVRLKQRGSFVVDETYFKHLIAKAILFKKAEKLVQAQAFGGYRANIVTYTLAYLSHRTAQTIDLNVLWKDQDVPKALQGAITLVAIAVHQVITQPPGSGNVTEWCKKEACWEAVKKLEVRLPDALAPLLLGTRDAGKLGNRGIDEPDIAEQQLIHEIASLAAETWFEIAHWAKETGNLLPWQRSLTVSLGKLASQEKLPSRKQALRGMEILEEIERLGFKVSA</sequence>
<dbReference type="Pfam" id="PF22879">
    <property type="entry name" value="AIPR_N"/>
    <property type="match status" value="1"/>
</dbReference>
<dbReference type="OrthoDB" id="475927at2"/>